<dbReference type="RefSeq" id="WP_048555514.1">
    <property type="nucleotide sequence ID" value="NZ_HF570958.1"/>
</dbReference>
<feature type="domain" description="DUF3817" evidence="7">
    <location>
        <begin position="24"/>
        <end position="108"/>
    </location>
</feature>
<feature type="transmembrane region" description="Helical" evidence="6">
    <location>
        <begin position="21"/>
        <end position="45"/>
    </location>
</feature>
<reference evidence="8 9" key="1">
    <citation type="journal article" date="2013" name="ISME J.">
        <title>A metabolic model for members of the genus Tetrasphaera involved in enhanced biological phosphorus removal.</title>
        <authorList>
            <person name="Kristiansen R."/>
            <person name="Nguyen H.T.T."/>
            <person name="Saunders A.M."/>
            <person name="Nielsen J.L."/>
            <person name="Wimmer R."/>
            <person name="Le V.Q."/>
            <person name="McIlroy S.J."/>
            <person name="Petrovski S."/>
            <person name="Seviour R.J."/>
            <person name="Calteau A."/>
            <person name="Nielsen K.L."/>
            <person name="Nielsen P.H."/>
        </authorList>
    </citation>
    <scope>NUCLEOTIDE SEQUENCE [LARGE SCALE GENOMIC DNA]</scope>
    <source>
        <strain evidence="8 9">T1-X7</strain>
    </source>
</reference>
<keyword evidence="9" id="KW-1185">Reference proteome</keyword>
<organism evidence="8 9">
    <name type="scientific">Nostocoides japonicum T1-X7</name>
    <dbReference type="NCBI Taxonomy" id="1194083"/>
    <lineage>
        <taxon>Bacteria</taxon>
        <taxon>Bacillati</taxon>
        <taxon>Actinomycetota</taxon>
        <taxon>Actinomycetes</taxon>
        <taxon>Micrococcales</taxon>
        <taxon>Intrasporangiaceae</taxon>
        <taxon>Nostocoides</taxon>
    </lineage>
</organism>
<comment type="caution">
    <text evidence="8">The sequence shown here is derived from an EMBL/GenBank/DDBJ whole genome shotgun (WGS) entry which is preliminary data.</text>
</comment>
<accession>A0A077M365</accession>
<evidence type="ECO:0000256" key="4">
    <source>
        <dbReference type="ARBA" id="ARBA00022989"/>
    </source>
</evidence>
<keyword evidence="2" id="KW-1003">Cell membrane</keyword>
<evidence type="ECO:0000256" key="6">
    <source>
        <dbReference type="SAM" id="Phobius"/>
    </source>
</evidence>
<protein>
    <recommendedName>
        <fullName evidence="7">DUF3817 domain-containing protein</fullName>
    </recommendedName>
</protein>
<evidence type="ECO:0000313" key="9">
    <source>
        <dbReference type="Proteomes" id="UP000035721"/>
    </source>
</evidence>
<evidence type="ECO:0000259" key="7">
    <source>
        <dbReference type="Pfam" id="PF12823"/>
    </source>
</evidence>
<evidence type="ECO:0000256" key="1">
    <source>
        <dbReference type="ARBA" id="ARBA00004651"/>
    </source>
</evidence>
<dbReference type="EMBL" id="CAJB01000237">
    <property type="protein sequence ID" value="CCH78639.1"/>
    <property type="molecule type" value="Genomic_DNA"/>
</dbReference>
<feature type="transmembrane region" description="Helical" evidence="6">
    <location>
        <begin position="83"/>
        <end position="102"/>
    </location>
</feature>
<keyword evidence="4 6" id="KW-1133">Transmembrane helix</keyword>
<name>A0A077M365_9MICO</name>
<dbReference type="AlphaFoldDB" id="A0A077M365"/>
<sequence>MTQQTTKPHRTTAAPTTIRKALVFFRVMAVVVGIGLLLLTTQVILRYGFDNHVLDWWPQPHGFIFIIYVVATANLGFKAGWSLLRMVLVMLAGCVPFLSFYIEHRMTRYVQAHLAGTPSA</sequence>
<dbReference type="Proteomes" id="UP000035721">
    <property type="component" value="Unassembled WGS sequence"/>
</dbReference>
<keyword evidence="3 6" id="KW-0812">Transmembrane</keyword>
<keyword evidence="5 6" id="KW-0472">Membrane</keyword>
<evidence type="ECO:0000313" key="8">
    <source>
        <dbReference type="EMBL" id="CCH78639.1"/>
    </source>
</evidence>
<dbReference type="PANTHER" id="PTHR40077">
    <property type="entry name" value="MEMBRANE PROTEIN-RELATED"/>
    <property type="match status" value="1"/>
</dbReference>
<evidence type="ECO:0000256" key="5">
    <source>
        <dbReference type="ARBA" id="ARBA00023136"/>
    </source>
</evidence>
<dbReference type="InterPro" id="IPR023845">
    <property type="entry name" value="DUF3817_TM"/>
</dbReference>
<comment type="subcellular location">
    <subcellularLocation>
        <location evidence="1">Cell membrane</location>
        <topology evidence="1">Multi-pass membrane protein</topology>
    </subcellularLocation>
</comment>
<gene>
    <name evidence="8" type="ORF">BN12_3110005</name>
</gene>
<evidence type="ECO:0000256" key="3">
    <source>
        <dbReference type="ARBA" id="ARBA00022692"/>
    </source>
</evidence>
<feature type="transmembrane region" description="Helical" evidence="6">
    <location>
        <begin position="57"/>
        <end position="76"/>
    </location>
</feature>
<dbReference type="GO" id="GO:0005886">
    <property type="term" value="C:plasma membrane"/>
    <property type="evidence" value="ECO:0007669"/>
    <property type="project" value="UniProtKB-SubCell"/>
</dbReference>
<dbReference type="PANTHER" id="PTHR40077:SF2">
    <property type="entry name" value="MEMBRANE PROTEIN"/>
    <property type="match status" value="1"/>
</dbReference>
<dbReference type="STRING" id="1194083.BN12_3110005"/>
<dbReference type="Pfam" id="PF12823">
    <property type="entry name" value="DUF3817"/>
    <property type="match status" value="1"/>
</dbReference>
<dbReference type="NCBIfam" id="TIGR03954">
    <property type="entry name" value="integ_memb_HG"/>
    <property type="match status" value="1"/>
</dbReference>
<proteinExistence type="predicted"/>
<evidence type="ECO:0000256" key="2">
    <source>
        <dbReference type="ARBA" id="ARBA00022475"/>
    </source>
</evidence>